<keyword evidence="2" id="KW-1133">Transmembrane helix</keyword>
<keyword evidence="4" id="KW-1185">Reference proteome</keyword>
<organism evidence="3 4">
    <name type="scientific">Thermogemmatispora aurantia</name>
    <dbReference type="NCBI Taxonomy" id="2045279"/>
    <lineage>
        <taxon>Bacteria</taxon>
        <taxon>Bacillati</taxon>
        <taxon>Chloroflexota</taxon>
        <taxon>Ktedonobacteria</taxon>
        <taxon>Thermogemmatisporales</taxon>
        <taxon>Thermogemmatisporaceae</taxon>
        <taxon>Thermogemmatispora</taxon>
    </lineage>
</organism>
<feature type="compositionally biased region" description="Basic and acidic residues" evidence="1">
    <location>
        <begin position="439"/>
        <end position="452"/>
    </location>
</feature>
<feature type="compositionally biased region" description="Polar residues" evidence="1">
    <location>
        <begin position="453"/>
        <end position="462"/>
    </location>
</feature>
<evidence type="ECO:0000256" key="2">
    <source>
        <dbReference type="SAM" id="Phobius"/>
    </source>
</evidence>
<reference evidence="3 4" key="1">
    <citation type="journal article" date="2019" name="Int. J. Syst. Evol. Microbiol.">
        <title>Thermogemmatispora aurantia sp. nov. and Thermogemmatispora argillosa sp. nov., within the class Ktedonobacteria, and emended description of the genus Thermogemmatispora.</title>
        <authorList>
            <person name="Zheng Y."/>
            <person name="Wang C.M."/>
            <person name="Sakai Y."/>
            <person name="Abe K."/>
            <person name="Yokota A."/>
            <person name="Yabe S."/>
        </authorList>
    </citation>
    <scope>NUCLEOTIDE SEQUENCE [LARGE SCALE GENOMIC DNA]</scope>
    <source>
        <strain evidence="3 4">A1-2</strain>
    </source>
</reference>
<keyword evidence="2" id="KW-0472">Membrane</keyword>
<gene>
    <name evidence="3" type="ORF">KTAU_14300</name>
</gene>
<feature type="compositionally biased region" description="Basic and acidic residues" evidence="1">
    <location>
        <begin position="382"/>
        <end position="395"/>
    </location>
</feature>
<keyword evidence="2" id="KW-0812">Transmembrane</keyword>
<sequence length="470" mass="50982">MSEEATVSSGGPAVGRLILTLTIFLLSLLALLWLLISVAPTQAASGAGTGTIRGHLVNGTHNNAPVAGQSVTLQMAQDGSARDLTTLKTDSQGAFLFTGLATASTVKYAVYTRYQGAQYVSDLVDLSKQAVQQIELTVYDATSSSADLAVVQATILIHEPDASKGTFTVSEIYFFQNVGKTTYVGSLNASQGRPNALLFSLPQGARNVALDQGFNSVEAIQVAGGFASDAAVPPGETQFSFSFEVPYQSTSYDFAYTFFYPTVQLSVLTPPALQASSGALSSKGLMTANSHPYLLLQNQNFRSGDQVHVRLQGLPLGSSQSQHQGLFLVPTWVWLVGGVLVMLAIIVLSSLLYHLFQRWRESKPRGRQHAQKRPAHTQAEPEAIHTRGKADAGSSEQDRLLHQLLELDKAFEEGRLKKTEYTEERARIKERLRVLLSLEQEKEHRRGAKERQTAGSSRSPSNAKRRSGKS</sequence>
<accession>A0A5J4K5L4</accession>
<name>A0A5J4K5L4_9CHLR</name>
<dbReference type="RefSeq" id="WP_151727581.1">
    <property type="nucleotide sequence ID" value="NZ_BKZV01000001.1"/>
</dbReference>
<evidence type="ECO:0000313" key="4">
    <source>
        <dbReference type="Proteomes" id="UP000334820"/>
    </source>
</evidence>
<evidence type="ECO:0000313" key="3">
    <source>
        <dbReference type="EMBL" id="GER82793.1"/>
    </source>
</evidence>
<dbReference type="AlphaFoldDB" id="A0A5J4K5L4"/>
<proteinExistence type="predicted"/>
<evidence type="ECO:0008006" key="5">
    <source>
        <dbReference type="Google" id="ProtNLM"/>
    </source>
</evidence>
<dbReference type="SUPFAM" id="SSF117074">
    <property type="entry name" value="Hypothetical protein PA1324"/>
    <property type="match status" value="1"/>
</dbReference>
<dbReference type="Proteomes" id="UP000334820">
    <property type="component" value="Unassembled WGS sequence"/>
</dbReference>
<evidence type="ECO:0000256" key="1">
    <source>
        <dbReference type="SAM" id="MobiDB-lite"/>
    </source>
</evidence>
<feature type="region of interest" description="Disordered" evidence="1">
    <location>
        <begin position="439"/>
        <end position="470"/>
    </location>
</feature>
<feature type="transmembrane region" description="Helical" evidence="2">
    <location>
        <begin position="332"/>
        <end position="356"/>
    </location>
</feature>
<feature type="compositionally biased region" description="Basic residues" evidence="1">
    <location>
        <begin position="365"/>
        <end position="375"/>
    </location>
</feature>
<protein>
    <recommendedName>
        <fullName evidence="5">Carboxypeptidase regulatory-like domain-containing protein</fullName>
    </recommendedName>
</protein>
<comment type="caution">
    <text evidence="3">The sequence shown here is derived from an EMBL/GenBank/DDBJ whole genome shotgun (WGS) entry which is preliminary data.</text>
</comment>
<feature type="region of interest" description="Disordered" evidence="1">
    <location>
        <begin position="363"/>
        <end position="395"/>
    </location>
</feature>
<dbReference type="EMBL" id="BKZV01000001">
    <property type="protein sequence ID" value="GER82793.1"/>
    <property type="molecule type" value="Genomic_DNA"/>
</dbReference>